<reference evidence="5" key="1">
    <citation type="journal article" date="2019" name="Sci. Rep.">
        <title>Draft genome of Tanacetum cinerariifolium, the natural source of mosquito coil.</title>
        <authorList>
            <person name="Yamashiro T."/>
            <person name="Shiraishi A."/>
            <person name="Satake H."/>
            <person name="Nakayama K."/>
        </authorList>
    </citation>
    <scope>NUCLEOTIDE SEQUENCE</scope>
</reference>
<dbReference type="InterPro" id="IPR036875">
    <property type="entry name" value="Znf_CCHC_sf"/>
</dbReference>
<evidence type="ECO:0000259" key="4">
    <source>
        <dbReference type="PROSITE" id="PS50158"/>
    </source>
</evidence>
<name>A0A6L2J127_TANCI</name>
<proteinExistence type="predicted"/>
<keyword evidence="1" id="KW-0479">Metal-binding</keyword>
<dbReference type="Pfam" id="PF00098">
    <property type="entry name" value="zf-CCHC"/>
    <property type="match status" value="1"/>
</dbReference>
<feature type="compositionally biased region" description="Low complexity" evidence="3">
    <location>
        <begin position="773"/>
        <end position="790"/>
    </location>
</feature>
<evidence type="ECO:0000313" key="5">
    <source>
        <dbReference type="EMBL" id="GEU30167.1"/>
    </source>
</evidence>
<evidence type="ECO:0000256" key="3">
    <source>
        <dbReference type="SAM" id="MobiDB-lite"/>
    </source>
</evidence>
<dbReference type="Gene3D" id="4.10.60.10">
    <property type="entry name" value="Zinc finger, CCHC-type"/>
    <property type="match status" value="1"/>
</dbReference>
<dbReference type="GO" id="GO:0003676">
    <property type="term" value="F:nucleic acid binding"/>
    <property type="evidence" value="ECO:0007669"/>
    <property type="project" value="InterPro"/>
</dbReference>
<feature type="domain" description="CCHC-type" evidence="4">
    <location>
        <begin position="532"/>
        <end position="545"/>
    </location>
</feature>
<evidence type="ECO:0000256" key="2">
    <source>
        <dbReference type="SAM" id="Coils"/>
    </source>
</evidence>
<keyword evidence="1" id="KW-0862">Zinc</keyword>
<keyword evidence="2" id="KW-0175">Coiled coil</keyword>
<dbReference type="AlphaFoldDB" id="A0A6L2J127"/>
<evidence type="ECO:0000256" key="1">
    <source>
        <dbReference type="PROSITE-ProRule" id="PRU00047"/>
    </source>
</evidence>
<sequence length="865" mass="98489">MPITLIHVDTSRSRSHPTYVLDKMHEASGGHTLHEASGSDIGLELHQEDDTRHFENTSEHHNEVEHMDVELIVKKFSFVDPKGCLKHLIDMAYIKVCKLQRSVCGLKQASRSWNKRFDEEIKKVGFTQNLDEPCVYVKANVKSWLCKCLAMKDLGEAAYILGIKTTHDRSYRLIALSQSVYSDKILNNFKIENSKSGHVPMQKKPNLSKAQDANTPDEVKRMQRVPYASAIGTATSPTTTRETTLDDLTPEEKIREACDIKETNIVLQGLPPDLYSLVNHHKVAKDIRDRVKFLMKGSELSLAPNSEWFKGKMLLAQAQEVGVALDAEQLAFLADTRERVDSGIDARALTTTPIFQTDDMDAFDSDYYEAPTTSVIFMANFTAYDSNVLSKVPNYDTYQDNNVFDQSVQEINYLEQPVFVDNSKNKITSDSNVISYDQYLKENENEVVQAKCNAVNQENKIMNESLTVELEQYKEMKFQENSDDEVDERSSEDYLKDLDIEFHKRALLENSKRFIKRKNNFSSQKANENTECFKCGKKGHFAKDCFSKTSKPSYKSLVIGYSSVSKDYKAEYKKVKAKIALLEASPFTSQTPKAFQPKNKGLTAKTFNWDKEEVFDDEEVTQLKVMMALANDELTIGKNHARNSKWIDITMRKVIILLSMDEDADWKNYLKLVERLNPNSKLPNFNIGGILVHESQVVNESLKPAETTTKPKSSKDSEVESFTPLPPLKTIQGASPSSEVESLTFQPHSPKERPCLGILKHKKPKTQDSLNKSVSGTVTVSETEPTTPSVPIEVKNTKQESKINELSKLVQMLINEKDEEVLRQKLEEEARAEKEWEEKRKQEKAEYELSTLEFRVQSDSKYKTD</sequence>
<dbReference type="SUPFAM" id="SSF57756">
    <property type="entry name" value="Retrovirus zinc finger-like domains"/>
    <property type="match status" value="1"/>
</dbReference>
<dbReference type="InterPro" id="IPR001878">
    <property type="entry name" value="Znf_CCHC"/>
</dbReference>
<comment type="caution">
    <text evidence="5">The sequence shown here is derived from an EMBL/GenBank/DDBJ whole genome shotgun (WGS) entry which is preliminary data.</text>
</comment>
<accession>A0A6L2J127</accession>
<dbReference type="GO" id="GO:0008270">
    <property type="term" value="F:zinc ion binding"/>
    <property type="evidence" value="ECO:0007669"/>
    <property type="project" value="UniProtKB-KW"/>
</dbReference>
<feature type="region of interest" description="Disordered" evidence="3">
    <location>
        <begin position="701"/>
        <end position="790"/>
    </location>
</feature>
<gene>
    <name evidence="5" type="ORF">Tci_002145</name>
</gene>
<feature type="coiled-coil region" evidence="2">
    <location>
        <begin position="796"/>
        <end position="846"/>
    </location>
</feature>
<dbReference type="EMBL" id="BKCJ010000133">
    <property type="protein sequence ID" value="GEU30167.1"/>
    <property type="molecule type" value="Genomic_DNA"/>
</dbReference>
<feature type="region of interest" description="Disordered" evidence="3">
    <location>
        <begin position="197"/>
        <end position="217"/>
    </location>
</feature>
<feature type="compositionally biased region" description="Polar residues" evidence="3">
    <location>
        <begin position="732"/>
        <end position="747"/>
    </location>
</feature>
<organism evidence="5">
    <name type="scientific">Tanacetum cinerariifolium</name>
    <name type="common">Dalmatian daisy</name>
    <name type="synonym">Chrysanthemum cinerariifolium</name>
    <dbReference type="NCBI Taxonomy" id="118510"/>
    <lineage>
        <taxon>Eukaryota</taxon>
        <taxon>Viridiplantae</taxon>
        <taxon>Streptophyta</taxon>
        <taxon>Embryophyta</taxon>
        <taxon>Tracheophyta</taxon>
        <taxon>Spermatophyta</taxon>
        <taxon>Magnoliopsida</taxon>
        <taxon>eudicotyledons</taxon>
        <taxon>Gunneridae</taxon>
        <taxon>Pentapetalae</taxon>
        <taxon>asterids</taxon>
        <taxon>campanulids</taxon>
        <taxon>Asterales</taxon>
        <taxon>Asteraceae</taxon>
        <taxon>Asteroideae</taxon>
        <taxon>Anthemideae</taxon>
        <taxon>Anthemidinae</taxon>
        <taxon>Tanacetum</taxon>
    </lineage>
</organism>
<protein>
    <recommendedName>
        <fullName evidence="4">CCHC-type domain-containing protein</fullName>
    </recommendedName>
</protein>
<dbReference type="SMART" id="SM00343">
    <property type="entry name" value="ZnF_C2HC"/>
    <property type="match status" value="1"/>
</dbReference>
<keyword evidence="1" id="KW-0863">Zinc-finger</keyword>
<dbReference type="PROSITE" id="PS50158">
    <property type="entry name" value="ZF_CCHC"/>
    <property type="match status" value="1"/>
</dbReference>